<name>A0A8S9N220_BRACR</name>
<organism evidence="1 2">
    <name type="scientific">Brassica cretica</name>
    <name type="common">Mustard</name>
    <dbReference type="NCBI Taxonomy" id="69181"/>
    <lineage>
        <taxon>Eukaryota</taxon>
        <taxon>Viridiplantae</taxon>
        <taxon>Streptophyta</taxon>
        <taxon>Embryophyta</taxon>
        <taxon>Tracheophyta</taxon>
        <taxon>Spermatophyta</taxon>
        <taxon>Magnoliopsida</taxon>
        <taxon>eudicotyledons</taxon>
        <taxon>Gunneridae</taxon>
        <taxon>Pentapetalae</taxon>
        <taxon>rosids</taxon>
        <taxon>malvids</taxon>
        <taxon>Brassicales</taxon>
        <taxon>Brassicaceae</taxon>
        <taxon>Brassiceae</taxon>
        <taxon>Brassica</taxon>
    </lineage>
</organism>
<dbReference type="Proteomes" id="UP000712600">
    <property type="component" value="Unassembled WGS sequence"/>
</dbReference>
<reference evidence="1" key="1">
    <citation type="submission" date="2019-12" db="EMBL/GenBank/DDBJ databases">
        <title>Genome sequencing and annotation of Brassica cretica.</title>
        <authorList>
            <person name="Studholme D.J."/>
            <person name="Sarris P."/>
        </authorList>
    </citation>
    <scope>NUCLEOTIDE SEQUENCE</scope>
    <source>
        <strain evidence="1">PFS-109/04</strain>
        <tissue evidence="1">Leaf</tissue>
    </source>
</reference>
<dbReference type="EMBL" id="QGKX02002183">
    <property type="protein sequence ID" value="KAF3489501.1"/>
    <property type="molecule type" value="Genomic_DNA"/>
</dbReference>
<evidence type="ECO:0000313" key="1">
    <source>
        <dbReference type="EMBL" id="KAF3489501.1"/>
    </source>
</evidence>
<dbReference type="AlphaFoldDB" id="A0A8S9N220"/>
<gene>
    <name evidence="1" type="ORF">F2Q69_00057338</name>
</gene>
<protein>
    <submittedName>
        <fullName evidence="1">Uncharacterized protein</fullName>
    </submittedName>
</protein>
<comment type="caution">
    <text evidence="1">The sequence shown here is derived from an EMBL/GenBank/DDBJ whole genome shotgun (WGS) entry which is preliminary data.</text>
</comment>
<proteinExistence type="predicted"/>
<evidence type="ECO:0000313" key="2">
    <source>
        <dbReference type="Proteomes" id="UP000712600"/>
    </source>
</evidence>
<accession>A0A8S9N220</accession>
<sequence length="206" mass="23185">MFEQLGLKGAGGDENPRDTTISAMFEQQPAFKSARKILESAIGLMLNRECSFREQREENRNCKRYKEAAGIWLGVVKRSSDVGRVRSVVVMARECVVVARDRVVMVRNRVVRVMQNIPKEIEDVGSEVDVLLFPWKPVSDEEQFKGLMNSDDITQFVMVVTTTASSNKTPDVDSQSILPAATVSYTVHVPRRAEEVDEAMPSFENE</sequence>